<protein>
    <submittedName>
        <fullName evidence="3">Uncharacterized protein</fullName>
    </submittedName>
</protein>
<keyword evidence="2" id="KW-1133">Transmembrane helix</keyword>
<feature type="compositionally biased region" description="Low complexity" evidence="1">
    <location>
        <begin position="645"/>
        <end position="669"/>
    </location>
</feature>
<keyword evidence="2" id="KW-0812">Transmembrane</keyword>
<feature type="transmembrane region" description="Helical" evidence="2">
    <location>
        <begin position="326"/>
        <end position="346"/>
    </location>
</feature>
<feature type="transmembrane region" description="Helical" evidence="2">
    <location>
        <begin position="263"/>
        <end position="285"/>
    </location>
</feature>
<sequence length="678" mass="74984">ELRVNLYLARCGFEGRTCMLEFCVSCGCEFLDNLSSTPLFSSYSSQVQTSLVHLAAGQCSCSSAVMELHRRVPAELWCVTYSELFTFVEDVRGAWCEGNIPNAPGIFADRWHEDAEHGPNLYVVNEHFVKPKTLAVGGMSYALWLHPEGLPCQVFVSHAWVEGIFEFALGVRSAWPGGHGLRNMYVCLLANPQNLDMQLFLNVEIKESPFARALGRASHLLVIPNTKTSIYSRLWCVYEAYLGITMGKICLMPATPHRSMRSFLWLLSVPLLLGFLLSCLWRFVFFNYFNGEGVFDLLIVTGVATLISAFSAMVPPHMNKCVRLHLAVHQLIICISGAICLPWWSTPYDASLGAMASFLHHFLPVAVQLFNTLCIYHLQLQVLEIQQLMDQANYLSCQTVQEAQCTNPTDEERIRSAIAGAEDDVDVAIRVLMLAGAYTKSLRHAYESGEDIRGAGILNLKAKATIGGVLWCMAGLDGTTRFDRRGIATTQMQRDWAFVTVLSAFLVAVVMPLWLRKTRSGPDWIRRTLGLWYFCGLSGLLMPFAVALVQGMDELRTLSLIQRMSFEAQHQASFTTSLVETFSVPFFAVVSLMGALIGSRVAACRRGPIAQTQHLVRIASRTLTNLSSYTRSFRGCSDPHATEPSDTCSETSHASSSSSSSSEGSPKSSVGALPGIWL</sequence>
<name>A0ABP0KU74_9DINO</name>
<keyword evidence="2" id="KW-0472">Membrane</keyword>
<evidence type="ECO:0000313" key="3">
    <source>
        <dbReference type="EMBL" id="CAK9029499.1"/>
    </source>
</evidence>
<reference evidence="3 4" key="1">
    <citation type="submission" date="2024-02" db="EMBL/GenBank/DDBJ databases">
        <authorList>
            <person name="Chen Y."/>
            <person name="Shah S."/>
            <person name="Dougan E. K."/>
            <person name="Thang M."/>
            <person name="Chan C."/>
        </authorList>
    </citation>
    <scope>NUCLEOTIDE SEQUENCE [LARGE SCALE GENOMIC DNA]</scope>
</reference>
<gene>
    <name evidence="3" type="ORF">SCF082_LOCUS18812</name>
</gene>
<feature type="transmembrane region" description="Helical" evidence="2">
    <location>
        <begin position="496"/>
        <end position="515"/>
    </location>
</feature>
<proteinExistence type="predicted"/>
<keyword evidence="4" id="KW-1185">Reference proteome</keyword>
<organism evidence="3 4">
    <name type="scientific">Durusdinium trenchii</name>
    <dbReference type="NCBI Taxonomy" id="1381693"/>
    <lineage>
        <taxon>Eukaryota</taxon>
        <taxon>Sar</taxon>
        <taxon>Alveolata</taxon>
        <taxon>Dinophyceae</taxon>
        <taxon>Suessiales</taxon>
        <taxon>Symbiodiniaceae</taxon>
        <taxon>Durusdinium</taxon>
    </lineage>
</organism>
<accession>A0ABP0KU74</accession>
<dbReference type="EMBL" id="CAXAMM010012669">
    <property type="protein sequence ID" value="CAK9029499.1"/>
    <property type="molecule type" value="Genomic_DNA"/>
</dbReference>
<feature type="transmembrane region" description="Helical" evidence="2">
    <location>
        <begin position="297"/>
        <end position="314"/>
    </location>
</feature>
<dbReference type="Proteomes" id="UP001642464">
    <property type="component" value="Unassembled WGS sequence"/>
</dbReference>
<evidence type="ECO:0000256" key="2">
    <source>
        <dbReference type="SAM" id="Phobius"/>
    </source>
</evidence>
<feature type="non-terminal residue" evidence="3">
    <location>
        <position position="1"/>
    </location>
</feature>
<feature type="region of interest" description="Disordered" evidence="1">
    <location>
        <begin position="633"/>
        <end position="678"/>
    </location>
</feature>
<feature type="transmembrane region" description="Helical" evidence="2">
    <location>
        <begin position="572"/>
        <end position="597"/>
    </location>
</feature>
<evidence type="ECO:0000256" key="1">
    <source>
        <dbReference type="SAM" id="MobiDB-lite"/>
    </source>
</evidence>
<evidence type="ECO:0000313" key="4">
    <source>
        <dbReference type="Proteomes" id="UP001642464"/>
    </source>
</evidence>
<comment type="caution">
    <text evidence="3">The sequence shown here is derived from an EMBL/GenBank/DDBJ whole genome shotgun (WGS) entry which is preliminary data.</text>
</comment>
<feature type="transmembrane region" description="Helical" evidence="2">
    <location>
        <begin position="530"/>
        <end position="551"/>
    </location>
</feature>